<reference evidence="1" key="1">
    <citation type="journal article" date="2019" name="bioRxiv">
        <title>The Genome of the Zebra Mussel, Dreissena polymorpha: A Resource for Invasive Species Research.</title>
        <authorList>
            <person name="McCartney M.A."/>
            <person name="Auch B."/>
            <person name="Kono T."/>
            <person name="Mallez S."/>
            <person name="Zhang Y."/>
            <person name="Obille A."/>
            <person name="Becker A."/>
            <person name="Abrahante J.E."/>
            <person name="Garbe J."/>
            <person name="Badalamenti J.P."/>
            <person name="Herman A."/>
            <person name="Mangelson H."/>
            <person name="Liachko I."/>
            <person name="Sullivan S."/>
            <person name="Sone E.D."/>
            <person name="Koren S."/>
            <person name="Silverstein K.A.T."/>
            <person name="Beckman K.B."/>
            <person name="Gohl D.M."/>
        </authorList>
    </citation>
    <scope>NUCLEOTIDE SEQUENCE</scope>
    <source>
        <strain evidence="1">Duluth1</strain>
        <tissue evidence="1">Whole animal</tissue>
    </source>
</reference>
<dbReference type="Proteomes" id="UP000828390">
    <property type="component" value="Unassembled WGS sequence"/>
</dbReference>
<comment type="caution">
    <text evidence="1">The sequence shown here is derived from an EMBL/GenBank/DDBJ whole genome shotgun (WGS) entry which is preliminary data.</text>
</comment>
<keyword evidence="2" id="KW-1185">Reference proteome</keyword>
<reference evidence="1" key="2">
    <citation type="submission" date="2020-11" db="EMBL/GenBank/DDBJ databases">
        <authorList>
            <person name="McCartney M.A."/>
            <person name="Auch B."/>
            <person name="Kono T."/>
            <person name="Mallez S."/>
            <person name="Becker A."/>
            <person name="Gohl D.M."/>
            <person name="Silverstein K.A.T."/>
            <person name="Koren S."/>
            <person name="Bechman K.B."/>
            <person name="Herman A."/>
            <person name="Abrahante J.E."/>
            <person name="Garbe J."/>
        </authorList>
    </citation>
    <scope>NUCLEOTIDE SEQUENCE</scope>
    <source>
        <strain evidence="1">Duluth1</strain>
        <tissue evidence="1">Whole animal</tissue>
    </source>
</reference>
<proteinExistence type="predicted"/>
<sequence length="86" mass="9932">MKAALWPNWSESYLMNTGVISGDKGSHKVKIKRQFCTGMTGSQLSFRQAKGIHMELPMETWDDFNNLLCKEMLSTTRIHNNHFKDL</sequence>
<evidence type="ECO:0000313" key="1">
    <source>
        <dbReference type="EMBL" id="KAH3852907.1"/>
    </source>
</evidence>
<dbReference type="AlphaFoldDB" id="A0A9D4L6G9"/>
<evidence type="ECO:0000313" key="2">
    <source>
        <dbReference type="Proteomes" id="UP000828390"/>
    </source>
</evidence>
<organism evidence="1 2">
    <name type="scientific">Dreissena polymorpha</name>
    <name type="common">Zebra mussel</name>
    <name type="synonym">Mytilus polymorpha</name>
    <dbReference type="NCBI Taxonomy" id="45954"/>
    <lineage>
        <taxon>Eukaryota</taxon>
        <taxon>Metazoa</taxon>
        <taxon>Spiralia</taxon>
        <taxon>Lophotrochozoa</taxon>
        <taxon>Mollusca</taxon>
        <taxon>Bivalvia</taxon>
        <taxon>Autobranchia</taxon>
        <taxon>Heteroconchia</taxon>
        <taxon>Euheterodonta</taxon>
        <taxon>Imparidentia</taxon>
        <taxon>Neoheterodontei</taxon>
        <taxon>Myida</taxon>
        <taxon>Dreissenoidea</taxon>
        <taxon>Dreissenidae</taxon>
        <taxon>Dreissena</taxon>
    </lineage>
</organism>
<gene>
    <name evidence="1" type="ORF">DPMN_095428</name>
</gene>
<dbReference type="EMBL" id="JAIWYP010000003">
    <property type="protein sequence ID" value="KAH3852907.1"/>
    <property type="molecule type" value="Genomic_DNA"/>
</dbReference>
<protein>
    <submittedName>
        <fullName evidence="1">Uncharacterized protein</fullName>
    </submittedName>
</protein>
<name>A0A9D4L6G9_DREPO</name>
<accession>A0A9D4L6G9</accession>